<dbReference type="GO" id="GO:0015074">
    <property type="term" value="P:DNA integration"/>
    <property type="evidence" value="ECO:0007669"/>
    <property type="project" value="InterPro"/>
</dbReference>
<evidence type="ECO:0000259" key="1">
    <source>
        <dbReference type="PROSITE" id="PS50994"/>
    </source>
</evidence>
<keyword evidence="3" id="KW-1185">Reference proteome</keyword>
<reference evidence="2 3" key="1">
    <citation type="journal article" date="2016" name="J. Microbiol.">
        <title>Dankookia rubra gen. nov., sp. nov., an alphaproteobacterium isolated from sediment of a shallow stream.</title>
        <authorList>
            <person name="Kim W.H."/>
            <person name="Kim D.H."/>
            <person name="Kang K."/>
            <person name="Ahn T.Y."/>
        </authorList>
    </citation>
    <scope>NUCLEOTIDE SEQUENCE [LARGE SCALE GENOMIC DNA]</scope>
    <source>
        <strain evidence="2 3">JCM30602</strain>
    </source>
</reference>
<dbReference type="InterPro" id="IPR001584">
    <property type="entry name" value="Integrase_cat-core"/>
</dbReference>
<dbReference type="OrthoDB" id="9803878at2"/>
<feature type="non-terminal residue" evidence="2">
    <location>
        <position position="311"/>
    </location>
</feature>
<evidence type="ECO:0000313" key="3">
    <source>
        <dbReference type="Proteomes" id="UP000295096"/>
    </source>
</evidence>
<comment type="caution">
    <text evidence="2">The sequence shown here is derived from an EMBL/GenBank/DDBJ whole genome shotgun (WGS) entry which is preliminary data.</text>
</comment>
<dbReference type="InterPro" id="IPR036397">
    <property type="entry name" value="RNaseH_sf"/>
</dbReference>
<sequence>MGQVLHGSATTTEAIRRAIQHSQASLKELARRYGVNPKTVAKWRKRSSVADLPTGPREAHSSTLSADQEAIIVAFRRHTLLPLDDCLYALQPTLPQLTRSALHRCLQRHGISRLPEVEGDKPARKAFKPYPIGYFHIDIAEVSTEEGKLRLLVAIDRTSKFAFVRLVGSAGKMEAAQFLRDLIEAVPYHIHTVLTDNGVQFTPRKQDIWDSDHIFDRVCDEHGIEHRLTKVNHPWTNGQVERMNRTIKDATVKRYHYDSHEQLQRHLDDFIAAYNFGRRLKRLRGLTPYEFICKAWTAEPQRFTANPHHET</sequence>
<evidence type="ECO:0000313" key="2">
    <source>
        <dbReference type="EMBL" id="TDH53679.1"/>
    </source>
</evidence>
<name>A0A4V3A8H9_9PROT</name>
<protein>
    <submittedName>
        <fullName evidence="2">IS481 family transposase</fullName>
    </submittedName>
</protein>
<gene>
    <name evidence="2" type="ORF">E2C06_36670</name>
</gene>
<dbReference type="AlphaFoldDB" id="A0A4V3A8H9"/>
<dbReference type="Proteomes" id="UP000295096">
    <property type="component" value="Unassembled WGS sequence"/>
</dbReference>
<dbReference type="PROSITE" id="PS50994">
    <property type="entry name" value="INTEGRASE"/>
    <property type="match status" value="1"/>
</dbReference>
<proteinExistence type="predicted"/>
<dbReference type="PANTHER" id="PTHR35004">
    <property type="entry name" value="TRANSPOSASE RV3428C-RELATED"/>
    <property type="match status" value="1"/>
</dbReference>
<dbReference type="Gene3D" id="3.30.420.10">
    <property type="entry name" value="Ribonuclease H-like superfamily/Ribonuclease H"/>
    <property type="match status" value="1"/>
</dbReference>
<dbReference type="GO" id="GO:0003676">
    <property type="term" value="F:nucleic acid binding"/>
    <property type="evidence" value="ECO:0007669"/>
    <property type="project" value="InterPro"/>
</dbReference>
<organism evidence="2 3">
    <name type="scientific">Dankookia rubra</name>
    <dbReference type="NCBI Taxonomy" id="1442381"/>
    <lineage>
        <taxon>Bacteria</taxon>
        <taxon>Pseudomonadati</taxon>
        <taxon>Pseudomonadota</taxon>
        <taxon>Alphaproteobacteria</taxon>
        <taxon>Acetobacterales</taxon>
        <taxon>Roseomonadaceae</taxon>
        <taxon>Dankookia</taxon>
    </lineage>
</organism>
<dbReference type="InterPro" id="IPR009057">
    <property type="entry name" value="Homeodomain-like_sf"/>
</dbReference>
<accession>A0A4V3A8H9</accession>
<dbReference type="InterPro" id="IPR012337">
    <property type="entry name" value="RNaseH-like_sf"/>
</dbReference>
<feature type="domain" description="Integrase catalytic" evidence="1">
    <location>
        <begin position="127"/>
        <end position="296"/>
    </location>
</feature>
<dbReference type="Pfam" id="PF13683">
    <property type="entry name" value="rve_3"/>
    <property type="match status" value="1"/>
</dbReference>
<dbReference type="NCBIfam" id="NF033577">
    <property type="entry name" value="transpos_IS481"/>
    <property type="match status" value="1"/>
</dbReference>
<dbReference type="EMBL" id="SMSJ01000297">
    <property type="protein sequence ID" value="TDH53679.1"/>
    <property type="molecule type" value="Genomic_DNA"/>
</dbReference>
<dbReference type="PANTHER" id="PTHR35004:SF7">
    <property type="entry name" value="INTEGRASE PROTEIN"/>
    <property type="match status" value="1"/>
</dbReference>
<dbReference type="RefSeq" id="WP_133293415.1">
    <property type="nucleotide sequence ID" value="NZ_SMSJ01000297.1"/>
</dbReference>
<dbReference type="InterPro" id="IPR047656">
    <property type="entry name" value="IS481-like_transpos"/>
</dbReference>
<dbReference type="SUPFAM" id="SSF46689">
    <property type="entry name" value="Homeodomain-like"/>
    <property type="match status" value="1"/>
</dbReference>
<dbReference type="SUPFAM" id="SSF53098">
    <property type="entry name" value="Ribonuclease H-like"/>
    <property type="match status" value="1"/>
</dbReference>